<evidence type="ECO:0000313" key="2">
    <source>
        <dbReference type="EMBL" id="RCV28014.1"/>
    </source>
</evidence>
<reference evidence="2" key="2">
    <citation type="submission" date="2015-07" db="EMBL/GenBank/DDBJ databases">
        <authorList>
            <person name="Noorani M."/>
        </authorList>
    </citation>
    <scope>NUCLEOTIDE SEQUENCE</scope>
    <source>
        <strain evidence="2">Yugu1</strain>
    </source>
</reference>
<dbReference type="EMBL" id="CM003532">
    <property type="protein sequence ID" value="RCV28014.1"/>
    <property type="molecule type" value="Genomic_DNA"/>
</dbReference>
<feature type="region of interest" description="Disordered" evidence="1">
    <location>
        <begin position="1"/>
        <end position="62"/>
    </location>
</feature>
<reference evidence="2" key="1">
    <citation type="journal article" date="2012" name="Nat. Biotechnol.">
        <title>Reference genome sequence of the model plant Setaria.</title>
        <authorList>
            <person name="Bennetzen J.L."/>
            <person name="Schmutz J."/>
            <person name="Wang H."/>
            <person name="Percifield R."/>
            <person name="Hawkins J."/>
            <person name="Pontaroli A.C."/>
            <person name="Estep M."/>
            <person name="Feng L."/>
            <person name="Vaughn J.N."/>
            <person name="Grimwood J."/>
            <person name="Jenkins J."/>
            <person name="Barry K."/>
            <person name="Lindquist E."/>
            <person name="Hellsten U."/>
            <person name="Deshpande S."/>
            <person name="Wang X."/>
            <person name="Wu X."/>
            <person name="Mitros T."/>
            <person name="Triplett J."/>
            <person name="Yang X."/>
            <person name="Ye C.Y."/>
            <person name="Mauro-Herrera M."/>
            <person name="Wang L."/>
            <person name="Li P."/>
            <person name="Sharma M."/>
            <person name="Sharma R."/>
            <person name="Ronald P.C."/>
            <person name="Panaud O."/>
            <person name="Kellogg E.A."/>
            <person name="Brutnell T.P."/>
            <person name="Doust A.N."/>
            <person name="Tuskan G.A."/>
            <person name="Rokhsar D."/>
            <person name="Devos K.M."/>
        </authorList>
    </citation>
    <scope>NUCLEOTIDE SEQUENCE [LARGE SCALE GENOMIC DNA]</scope>
    <source>
        <strain evidence="2">Yugu1</strain>
    </source>
</reference>
<name>A0A368RD66_SETIT</name>
<proteinExistence type="predicted"/>
<accession>A0A368RD66</accession>
<gene>
    <name evidence="2" type="ORF">SETIT_5G371600v2</name>
</gene>
<dbReference type="AlphaFoldDB" id="A0A368RD66"/>
<sequence>MDDQRAFPSPNATCLKSPASGYKNARCPAHSIPKPASHLSPSPPAAQATGSYQKLTHRASGHRVRKEAEKLAMEYGYPCNGCGGNKEKRPPLKRGQLKLQIAKTLLGGLAAPAGAGAAAANRERSFGR</sequence>
<organism evidence="2">
    <name type="scientific">Setaria italica</name>
    <name type="common">Foxtail millet</name>
    <name type="synonym">Panicum italicum</name>
    <dbReference type="NCBI Taxonomy" id="4555"/>
    <lineage>
        <taxon>Eukaryota</taxon>
        <taxon>Viridiplantae</taxon>
        <taxon>Streptophyta</taxon>
        <taxon>Embryophyta</taxon>
        <taxon>Tracheophyta</taxon>
        <taxon>Spermatophyta</taxon>
        <taxon>Magnoliopsida</taxon>
        <taxon>Liliopsida</taxon>
        <taxon>Poales</taxon>
        <taxon>Poaceae</taxon>
        <taxon>PACMAD clade</taxon>
        <taxon>Panicoideae</taxon>
        <taxon>Panicodae</taxon>
        <taxon>Paniceae</taxon>
        <taxon>Cenchrinae</taxon>
        <taxon>Setaria</taxon>
    </lineage>
</organism>
<evidence type="ECO:0000256" key="1">
    <source>
        <dbReference type="SAM" id="MobiDB-lite"/>
    </source>
</evidence>
<protein>
    <submittedName>
        <fullName evidence="2">Uncharacterized protein</fullName>
    </submittedName>
</protein>